<dbReference type="SUPFAM" id="SSF54862">
    <property type="entry name" value="4Fe-4S ferredoxins"/>
    <property type="match status" value="1"/>
</dbReference>
<gene>
    <name evidence="10" type="ORF">JP09_009450</name>
</gene>
<dbReference type="InterPro" id="IPR019546">
    <property type="entry name" value="TAT_signal_bac_arc"/>
</dbReference>
<dbReference type="EMBL" id="JQAN02000012">
    <property type="protein sequence ID" value="PPD57539.1"/>
    <property type="molecule type" value="Genomic_DNA"/>
</dbReference>
<dbReference type="InterPro" id="IPR028894">
    <property type="entry name" value="RDH_dom"/>
</dbReference>
<dbReference type="InterPro" id="IPR017896">
    <property type="entry name" value="4Fe4S_Fe-S-bd"/>
</dbReference>
<dbReference type="NCBIfam" id="TIGR01409">
    <property type="entry name" value="TAT_signal_seq"/>
    <property type="match status" value="1"/>
</dbReference>
<dbReference type="RefSeq" id="WP_102331730.1">
    <property type="nucleotide sequence ID" value="NZ_CP058566.2"/>
</dbReference>
<keyword evidence="8" id="KW-0472">Membrane</keyword>
<keyword evidence="5" id="KW-0732">Signal</keyword>
<proteinExistence type="predicted"/>
<evidence type="ECO:0000256" key="3">
    <source>
        <dbReference type="ARBA" id="ARBA00022485"/>
    </source>
</evidence>
<dbReference type="PROSITE" id="PS00198">
    <property type="entry name" value="4FE4S_FER_1"/>
    <property type="match status" value="1"/>
</dbReference>
<dbReference type="GO" id="GO:0051539">
    <property type="term" value="F:4 iron, 4 sulfur cluster binding"/>
    <property type="evidence" value="ECO:0007669"/>
    <property type="project" value="UniProtKB-KW"/>
</dbReference>
<evidence type="ECO:0000256" key="7">
    <source>
        <dbReference type="ARBA" id="ARBA00023014"/>
    </source>
</evidence>
<evidence type="ECO:0000313" key="10">
    <source>
        <dbReference type="EMBL" id="PPD57539.1"/>
    </source>
</evidence>
<dbReference type="PROSITE" id="PS51379">
    <property type="entry name" value="4FE4S_FER_2"/>
    <property type="match status" value="1"/>
</dbReference>
<evidence type="ECO:0000256" key="2">
    <source>
        <dbReference type="ARBA" id="ARBA00022475"/>
    </source>
</evidence>
<dbReference type="InterPro" id="IPR006311">
    <property type="entry name" value="TAT_signal"/>
</dbReference>
<dbReference type="InterPro" id="IPR012832">
    <property type="entry name" value="RDH"/>
</dbReference>
<dbReference type="GO" id="GO:0005886">
    <property type="term" value="C:plasma membrane"/>
    <property type="evidence" value="ECO:0007669"/>
    <property type="project" value="UniProtKB-SubCell"/>
</dbReference>
<comment type="subcellular location">
    <subcellularLocation>
        <location evidence="1">Cell membrane</location>
    </subcellularLocation>
</comment>
<keyword evidence="3" id="KW-0004">4Fe-4S</keyword>
<dbReference type="PROSITE" id="PS51318">
    <property type="entry name" value="TAT"/>
    <property type="match status" value="1"/>
</dbReference>
<accession>A0A2P5P5G6</accession>
<dbReference type="Proteomes" id="UP000235653">
    <property type="component" value="Unassembled WGS sequence"/>
</dbReference>
<name>A0A2P5P5G6_9CHLR</name>
<evidence type="ECO:0000313" key="11">
    <source>
        <dbReference type="Proteomes" id="UP000235653"/>
    </source>
</evidence>
<organism evidence="10 11">
    <name type="scientific">Dehalogenimonas etheniformans</name>
    <dbReference type="NCBI Taxonomy" id="1536648"/>
    <lineage>
        <taxon>Bacteria</taxon>
        <taxon>Bacillati</taxon>
        <taxon>Chloroflexota</taxon>
        <taxon>Dehalococcoidia</taxon>
        <taxon>Dehalococcoidales</taxon>
        <taxon>Dehalococcoidaceae</taxon>
        <taxon>Dehalogenimonas</taxon>
    </lineage>
</organism>
<comment type="caution">
    <text evidence="10">The sequence shown here is derived from an EMBL/GenBank/DDBJ whole genome shotgun (WGS) entry which is preliminary data.</text>
</comment>
<evidence type="ECO:0000256" key="6">
    <source>
        <dbReference type="ARBA" id="ARBA00023004"/>
    </source>
</evidence>
<keyword evidence="11" id="KW-1185">Reference proteome</keyword>
<evidence type="ECO:0000256" key="5">
    <source>
        <dbReference type="ARBA" id="ARBA00022729"/>
    </source>
</evidence>
<protein>
    <submittedName>
        <fullName evidence="10">Reductive dehalogenase</fullName>
    </submittedName>
</protein>
<dbReference type="OrthoDB" id="165607at2"/>
<evidence type="ECO:0000256" key="1">
    <source>
        <dbReference type="ARBA" id="ARBA00004236"/>
    </source>
</evidence>
<evidence type="ECO:0000256" key="8">
    <source>
        <dbReference type="ARBA" id="ARBA00023136"/>
    </source>
</evidence>
<reference evidence="10 11" key="1">
    <citation type="journal article" date="2017" name="ISME J.">
        <title>Grape pomace compost harbors organohalide-respiring Dehalogenimonas species with novel reductive dehalogenase genes.</title>
        <authorList>
            <person name="Yang Y."/>
            <person name="Higgins S.A."/>
            <person name="Yan J."/>
            <person name="Simsir B."/>
            <person name="Chourey K."/>
            <person name="Iyer R."/>
            <person name="Hettich R.L."/>
            <person name="Baldwin B."/>
            <person name="Ogles D.M."/>
            <person name="Loffler F.E."/>
        </authorList>
    </citation>
    <scope>NUCLEOTIDE SEQUENCE [LARGE SCALE GENOMIC DNA]</scope>
    <source>
        <strain evidence="10 11">GP</strain>
    </source>
</reference>
<sequence length="477" mass="52318">MSKFHSMVSRRDFMKGLGLVGTGVGVTSLVAPVYHDIDELIASPSAAQNHPWWIKERELENPTVEVDWSLMYRSDGLWTGQQPSCTDYFIGKEERLRRSKIASDFSNNALKNNTPGLDLKASALSGGGLQATALMGFICPQKAATPESKGVPKYQGSPEENSKIVRAATIFYGAAQVGMGEITDRIKAKLLRDKDKAPSNKKYVFEDVPVGYEGTDKLVFPANVPLYDFAMNVPMSKEMYRTSPASNIQGAANGSRYSRFSLIQPRIQLFLAGLGYTCYGYTQVYNGAIPSAAACNLQGLGEGGRNNGVFINAEYGPCVGCFSLVTDLPLAPTNPIDAGIWRFCQTCHKCANACPTGSISNDKEPSWEIPPIYGKADNTHIPGRKEFWTNGIDCWNSKGMYGGCANCMGTCTFNTSQSSIHQIVRATLATTPMFNSYLWNLDNTFSYGLHEDKDAWWHMSQPTYGFDSTIHVKGGNY</sequence>
<evidence type="ECO:0000256" key="9">
    <source>
        <dbReference type="ARBA" id="ARBA00029374"/>
    </source>
</evidence>
<dbReference type="Pfam" id="PF13486">
    <property type="entry name" value="Dehalogenase"/>
    <property type="match status" value="1"/>
</dbReference>
<evidence type="ECO:0000256" key="4">
    <source>
        <dbReference type="ARBA" id="ARBA00022723"/>
    </source>
</evidence>
<keyword evidence="2" id="KW-1003">Cell membrane</keyword>
<keyword evidence="7" id="KW-0411">Iron-sulfur</keyword>
<dbReference type="AlphaFoldDB" id="A0A2P5P5G6"/>
<keyword evidence="4" id="KW-0479">Metal-binding</keyword>
<dbReference type="NCBIfam" id="TIGR02486">
    <property type="entry name" value="RDH"/>
    <property type="match status" value="1"/>
</dbReference>
<comment type="cofactor">
    <cofactor evidence="9">
        <name>corrinoid</name>
        <dbReference type="ChEBI" id="CHEBI:33913"/>
    </cofactor>
</comment>
<dbReference type="GO" id="GO:0046872">
    <property type="term" value="F:metal ion binding"/>
    <property type="evidence" value="ECO:0007669"/>
    <property type="project" value="UniProtKB-KW"/>
</dbReference>
<dbReference type="InterPro" id="IPR017900">
    <property type="entry name" value="4Fe4S_Fe_S_CS"/>
</dbReference>
<keyword evidence="6" id="KW-0408">Iron</keyword>